<dbReference type="OrthoDB" id="3941766at2759"/>
<sequence>MANDRLRTQKLLSLGISYPFWVFDVDQAVWPRKVADTLPGSRPAKLVGWYPWAWEYGTDVRRFDDSLPTGVIYSRERKGLVPAQRLLEQLRYDPSFDAKGFRVVYEGNGLLSKGFDEWVFEEEAAGFVSARRVVKVERVWDGVPFWDRETGIDLFGKTGEKKDVAYGMASLVLNDKELVHATGVLSRADGSKIRRAEFELLDGDGEQIQGIVFPERHQKERGLYITRGPDFPSNRMVLAGTTLEGAPWSEVEKYVYGERS</sequence>
<evidence type="ECO:0000313" key="3">
    <source>
        <dbReference type="Proteomes" id="UP000799537"/>
    </source>
</evidence>
<dbReference type="Pfam" id="PF04457">
    <property type="entry name" value="MJ1316"/>
    <property type="match status" value="1"/>
</dbReference>
<protein>
    <recommendedName>
        <fullName evidence="1">MJ1316 RNA cyclic group end recognition domain-containing protein</fullName>
    </recommendedName>
</protein>
<dbReference type="InterPro" id="IPR040459">
    <property type="entry name" value="MJ1316"/>
</dbReference>
<gene>
    <name evidence="2" type="ORF">M409DRAFT_23297</name>
</gene>
<evidence type="ECO:0000313" key="2">
    <source>
        <dbReference type="EMBL" id="KAF2166666.1"/>
    </source>
</evidence>
<accession>A0A6A6CMJ9</accession>
<dbReference type="GeneID" id="54560000"/>
<dbReference type="EMBL" id="ML993596">
    <property type="protein sequence ID" value="KAF2166666.1"/>
    <property type="molecule type" value="Genomic_DNA"/>
</dbReference>
<evidence type="ECO:0000259" key="1">
    <source>
        <dbReference type="Pfam" id="PF04457"/>
    </source>
</evidence>
<keyword evidence="3" id="KW-1185">Reference proteome</keyword>
<proteinExistence type="predicted"/>
<feature type="domain" description="MJ1316 RNA cyclic group end recognition" evidence="1">
    <location>
        <begin position="81"/>
        <end position="148"/>
    </location>
</feature>
<name>A0A6A6CMJ9_ZASCE</name>
<dbReference type="RefSeq" id="XP_033667555.1">
    <property type="nucleotide sequence ID" value="XM_033806728.1"/>
</dbReference>
<reference evidence="2" key="1">
    <citation type="journal article" date="2020" name="Stud. Mycol.">
        <title>101 Dothideomycetes genomes: a test case for predicting lifestyles and emergence of pathogens.</title>
        <authorList>
            <person name="Haridas S."/>
            <person name="Albert R."/>
            <person name="Binder M."/>
            <person name="Bloem J."/>
            <person name="Labutti K."/>
            <person name="Salamov A."/>
            <person name="Andreopoulos B."/>
            <person name="Baker S."/>
            <person name="Barry K."/>
            <person name="Bills G."/>
            <person name="Bluhm B."/>
            <person name="Cannon C."/>
            <person name="Castanera R."/>
            <person name="Culley D."/>
            <person name="Daum C."/>
            <person name="Ezra D."/>
            <person name="Gonzalez J."/>
            <person name="Henrissat B."/>
            <person name="Kuo A."/>
            <person name="Liang C."/>
            <person name="Lipzen A."/>
            <person name="Lutzoni F."/>
            <person name="Magnuson J."/>
            <person name="Mondo S."/>
            <person name="Nolan M."/>
            <person name="Ohm R."/>
            <person name="Pangilinan J."/>
            <person name="Park H.-J."/>
            <person name="Ramirez L."/>
            <person name="Alfaro M."/>
            <person name="Sun H."/>
            <person name="Tritt A."/>
            <person name="Yoshinaga Y."/>
            <person name="Zwiers L.-H."/>
            <person name="Turgeon B."/>
            <person name="Goodwin S."/>
            <person name="Spatafora J."/>
            <person name="Crous P."/>
            <person name="Grigoriev I."/>
        </authorList>
    </citation>
    <scope>NUCLEOTIDE SEQUENCE</scope>
    <source>
        <strain evidence="2">ATCC 36951</strain>
    </source>
</reference>
<dbReference type="Proteomes" id="UP000799537">
    <property type="component" value="Unassembled WGS sequence"/>
</dbReference>
<dbReference type="AlphaFoldDB" id="A0A6A6CMJ9"/>
<organism evidence="2 3">
    <name type="scientific">Zasmidium cellare ATCC 36951</name>
    <dbReference type="NCBI Taxonomy" id="1080233"/>
    <lineage>
        <taxon>Eukaryota</taxon>
        <taxon>Fungi</taxon>
        <taxon>Dikarya</taxon>
        <taxon>Ascomycota</taxon>
        <taxon>Pezizomycotina</taxon>
        <taxon>Dothideomycetes</taxon>
        <taxon>Dothideomycetidae</taxon>
        <taxon>Mycosphaerellales</taxon>
        <taxon>Mycosphaerellaceae</taxon>
        <taxon>Zasmidium</taxon>
    </lineage>
</organism>